<gene>
    <name evidence="1" type="ORF">C1H71_15245</name>
</gene>
<dbReference type="EMBL" id="CP025781">
    <property type="protein sequence ID" value="QBC44755.1"/>
    <property type="molecule type" value="Genomic_DNA"/>
</dbReference>
<evidence type="ECO:0000313" key="1">
    <source>
        <dbReference type="EMBL" id="QBC44755.1"/>
    </source>
</evidence>
<name>A0A7G3GDJ8_9NEIS</name>
<organism evidence="1 2">
    <name type="scientific">Iodobacter fluviatilis</name>
    <dbReference type="NCBI Taxonomy" id="537"/>
    <lineage>
        <taxon>Bacteria</taxon>
        <taxon>Pseudomonadati</taxon>
        <taxon>Pseudomonadota</taxon>
        <taxon>Betaproteobacteria</taxon>
        <taxon>Neisseriales</taxon>
        <taxon>Chitinibacteraceae</taxon>
        <taxon>Iodobacter</taxon>
    </lineage>
</organism>
<dbReference type="AlphaFoldDB" id="A0A7G3GDJ8"/>
<dbReference type="Proteomes" id="UP000515917">
    <property type="component" value="Chromosome"/>
</dbReference>
<keyword evidence="2" id="KW-1185">Reference proteome</keyword>
<dbReference type="RefSeq" id="WP_130107277.1">
    <property type="nucleotide sequence ID" value="NZ_CP025781.1"/>
</dbReference>
<evidence type="ECO:0000313" key="2">
    <source>
        <dbReference type="Proteomes" id="UP000515917"/>
    </source>
</evidence>
<accession>A0A7G3GDJ8</accession>
<proteinExistence type="predicted"/>
<protein>
    <submittedName>
        <fullName evidence="1">Uncharacterized protein</fullName>
    </submittedName>
</protein>
<sequence length="89" mass="9720">MATGGFKVVKTNKYDFSIDFGSTLKQGYLTWSIVQNAYNAATKPTANASVSMWLDGVMLDSFANKKAYENSLTLATLTGKHLLQFQTGT</sequence>
<reference evidence="1 2" key="1">
    <citation type="submission" date="2018-01" db="EMBL/GenBank/DDBJ databases">
        <title>Genome sequence of Iodobacter sp. strain PCH194 isolated from Indian Trans-Himalaya.</title>
        <authorList>
            <person name="Kumar V."/>
            <person name="Thakur V."/>
            <person name="Kumar S."/>
            <person name="Singh D."/>
        </authorList>
    </citation>
    <scope>NUCLEOTIDE SEQUENCE [LARGE SCALE GENOMIC DNA]</scope>
    <source>
        <strain evidence="1 2">PCH194</strain>
    </source>
</reference>
<dbReference type="KEGG" id="ifl:C1H71_15245"/>